<dbReference type="Gene3D" id="3.20.20.80">
    <property type="entry name" value="Glycosidases"/>
    <property type="match status" value="1"/>
</dbReference>
<evidence type="ECO:0000259" key="4">
    <source>
        <dbReference type="SMART" id="SM00642"/>
    </source>
</evidence>
<accession>A0ABW5CVG9</accession>
<dbReference type="PANTHER" id="PTHR10357">
    <property type="entry name" value="ALPHA-AMYLASE FAMILY MEMBER"/>
    <property type="match status" value="1"/>
</dbReference>
<keyword evidence="3" id="KW-0732">Signal</keyword>
<evidence type="ECO:0000313" key="5">
    <source>
        <dbReference type="EMBL" id="MFD2245313.1"/>
    </source>
</evidence>
<dbReference type="RefSeq" id="WP_250429231.1">
    <property type="nucleotide sequence ID" value="NZ_JALPRR010000002.1"/>
</dbReference>
<organism evidence="5 6">
    <name type="scientific">Pontibacter ruber</name>
    <dbReference type="NCBI Taxonomy" id="1343895"/>
    <lineage>
        <taxon>Bacteria</taxon>
        <taxon>Pseudomonadati</taxon>
        <taxon>Bacteroidota</taxon>
        <taxon>Cytophagia</taxon>
        <taxon>Cytophagales</taxon>
        <taxon>Hymenobacteraceae</taxon>
        <taxon>Pontibacter</taxon>
    </lineage>
</organism>
<dbReference type="Gene3D" id="2.60.40.10">
    <property type="entry name" value="Immunoglobulins"/>
    <property type="match status" value="1"/>
</dbReference>
<dbReference type="InterPro" id="IPR014756">
    <property type="entry name" value="Ig_E-set"/>
</dbReference>
<dbReference type="GO" id="GO:0016787">
    <property type="term" value="F:hydrolase activity"/>
    <property type="evidence" value="ECO:0007669"/>
    <property type="project" value="UniProtKB-KW"/>
</dbReference>
<feature type="signal peptide" evidence="3">
    <location>
        <begin position="1"/>
        <end position="24"/>
    </location>
</feature>
<dbReference type="InterPro" id="IPR017853">
    <property type="entry name" value="GH"/>
</dbReference>
<feature type="chain" id="PRO_5045969194" evidence="3">
    <location>
        <begin position="25"/>
        <end position="621"/>
    </location>
</feature>
<keyword evidence="6" id="KW-1185">Reference proteome</keyword>
<protein>
    <submittedName>
        <fullName evidence="5">Alpha-amylase family glycosyl hydrolase</fullName>
    </submittedName>
</protein>
<dbReference type="InterPro" id="IPR019492">
    <property type="entry name" value="Cyclo-malto-dextrinase_C"/>
</dbReference>
<name>A0ABW5CVG9_9BACT</name>
<dbReference type="Pfam" id="PF09087">
    <property type="entry name" value="Cyc-maltodext_N"/>
    <property type="match status" value="1"/>
</dbReference>
<gene>
    <name evidence="5" type="ORF">ACFSKP_03550</name>
</gene>
<evidence type="ECO:0000313" key="6">
    <source>
        <dbReference type="Proteomes" id="UP001597374"/>
    </source>
</evidence>
<dbReference type="Gene3D" id="2.60.40.1180">
    <property type="entry name" value="Golgi alpha-mannosidase II"/>
    <property type="match status" value="1"/>
</dbReference>
<sequence length="621" mass="71043">MKKGKVVLLLLLIVVGISSLSTQAATEVYPTNWWTDMKMNQIQLLIRSTDEELAGKKINISHPGITILKTHHFENARYVAVDIAIASTAKPGIVTIELKGKGKTQKLKWRLDKKREGNGTVYAQGVTSSDFIDLLITDRFSNGDTSNDRIASMRDQSLNRDSIYDRHGGDFQGIINHIDYFKSLGVTALWLLPVLENDRPYRTEHGYAITNHYKIDPRFGGAAKYKELSDALHKNGMKLIMDAVYNHTGLQHFLEQDPPAKDWMHRWPSFTQTTYREQTLFDPYAAPSDKKRMSDGWFDNGMPDINHDNPFMANFIIQNMIWYIQEFGIDGIRIDTYTYSDLEFANRCNKAIMDEYPKITLFGETRVFGTANQAYFNANNLDLPYKSNLQSSVDFQCLYYGIIPALTEPINWTNGVNKLYNTASNDFLNKNPMQNVLLLDNHDEPRFFSVVGEDVEKQKIGYQWLLTYRGIPQLYYGSEVLMKGFTNPFDGLVRKDFPGGWSGDTKNAFTGKGLTKDEREIQDLVRKLGNFRKSSSALKTGKMMHYVPVDGVYVYFRYDDDQTIMCVMNTDSKAHVLDFKKYAERTGTFSEAVNIISNDKLKTSEKATIPAMQMWVLELKK</sequence>
<dbReference type="SUPFAM" id="SSF51445">
    <property type="entry name" value="(Trans)glycosidases"/>
    <property type="match status" value="1"/>
</dbReference>
<dbReference type="Pfam" id="PF10438">
    <property type="entry name" value="Cyc-maltodext_C"/>
    <property type="match status" value="1"/>
</dbReference>
<dbReference type="PANTHER" id="PTHR10357:SF210">
    <property type="entry name" value="MALTODEXTRIN GLUCOSIDASE"/>
    <property type="match status" value="1"/>
</dbReference>
<keyword evidence="2" id="KW-0326">Glycosidase</keyword>
<dbReference type="EMBL" id="JBHUIM010000001">
    <property type="protein sequence ID" value="MFD2245313.1"/>
    <property type="molecule type" value="Genomic_DNA"/>
</dbReference>
<dbReference type="InterPro" id="IPR006047">
    <property type="entry name" value="GH13_cat_dom"/>
</dbReference>
<dbReference type="InterPro" id="IPR013783">
    <property type="entry name" value="Ig-like_fold"/>
</dbReference>
<dbReference type="Proteomes" id="UP001597374">
    <property type="component" value="Unassembled WGS sequence"/>
</dbReference>
<dbReference type="InterPro" id="IPR013780">
    <property type="entry name" value="Glyco_hydro_b"/>
</dbReference>
<evidence type="ECO:0000256" key="1">
    <source>
        <dbReference type="ARBA" id="ARBA00022801"/>
    </source>
</evidence>
<evidence type="ECO:0000256" key="2">
    <source>
        <dbReference type="ARBA" id="ARBA00023295"/>
    </source>
</evidence>
<evidence type="ECO:0000256" key="3">
    <source>
        <dbReference type="SAM" id="SignalP"/>
    </source>
</evidence>
<dbReference type="InterPro" id="IPR015171">
    <property type="entry name" value="Cyc-maltodext_N"/>
</dbReference>
<keyword evidence="1 5" id="KW-0378">Hydrolase</keyword>
<dbReference type="SUPFAM" id="SSF51011">
    <property type="entry name" value="Glycosyl hydrolase domain"/>
    <property type="match status" value="1"/>
</dbReference>
<dbReference type="Pfam" id="PF00128">
    <property type="entry name" value="Alpha-amylase"/>
    <property type="match status" value="1"/>
</dbReference>
<dbReference type="SUPFAM" id="SSF81296">
    <property type="entry name" value="E set domains"/>
    <property type="match status" value="1"/>
</dbReference>
<reference evidence="6" key="1">
    <citation type="journal article" date="2019" name="Int. J. Syst. Evol. Microbiol.">
        <title>The Global Catalogue of Microorganisms (GCM) 10K type strain sequencing project: providing services to taxonomists for standard genome sequencing and annotation.</title>
        <authorList>
            <consortium name="The Broad Institute Genomics Platform"/>
            <consortium name="The Broad Institute Genome Sequencing Center for Infectious Disease"/>
            <person name="Wu L."/>
            <person name="Ma J."/>
        </authorList>
    </citation>
    <scope>NUCLEOTIDE SEQUENCE [LARGE SCALE GENOMIC DNA]</scope>
    <source>
        <strain evidence="6">CGMCC 4.1782</strain>
    </source>
</reference>
<dbReference type="SMART" id="SM00642">
    <property type="entry name" value="Aamy"/>
    <property type="match status" value="1"/>
</dbReference>
<comment type="caution">
    <text evidence="5">The sequence shown here is derived from an EMBL/GenBank/DDBJ whole genome shotgun (WGS) entry which is preliminary data.</text>
</comment>
<proteinExistence type="predicted"/>
<feature type="domain" description="Glycosyl hydrolase family 13 catalytic" evidence="4">
    <location>
        <begin position="134"/>
        <end position="532"/>
    </location>
</feature>